<evidence type="ECO:0000256" key="3">
    <source>
        <dbReference type="ARBA" id="ARBA00022741"/>
    </source>
</evidence>
<dbReference type="Pfam" id="PF00501">
    <property type="entry name" value="AMP-binding"/>
    <property type="match status" value="1"/>
</dbReference>
<evidence type="ECO:0000259" key="11">
    <source>
        <dbReference type="Pfam" id="PF14535"/>
    </source>
</evidence>
<dbReference type="Proteomes" id="UP000293296">
    <property type="component" value="Chromosome"/>
</dbReference>
<proteinExistence type="inferred from homology"/>
<evidence type="ECO:0000256" key="6">
    <source>
        <dbReference type="ARBA" id="ARBA00066629"/>
    </source>
</evidence>
<comment type="pathway">
    <text evidence="4 9">Aromatic compound metabolism; phenylacetate degradation.</text>
</comment>
<dbReference type="KEGG" id="dcb:C3Y92_12505"/>
<dbReference type="EC" id="6.2.1.30" evidence="6 9"/>
<dbReference type="Gene3D" id="3.30.300.30">
    <property type="match status" value="1"/>
</dbReference>
<dbReference type="PANTHER" id="PTHR43845:SF1">
    <property type="entry name" value="BLR5969 PROTEIN"/>
    <property type="match status" value="1"/>
</dbReference>
<evidence type="ECO:0000256" key="5">
    <source>
        <dbReference type="ARBA" id="ARBA00061566"/>
    </source>
</evidence>
<evidence type="ECO:0000256" key="4">
    <source>
        <dbReference type="ARBA" id="ARBA00060591"/>
    </source>
</evidence>
<keyword evidence="3 9" id="KW-0547">Nucleotide-binding</keyword>
<evidence type="ECO:0000256" key="9">
    <source>
        <dbReference type="PIRNR" id="PIRNR006444"/>
    </source>
</evidence>
<keyword evidence="13" id="KW-1185">Reference proteome</keyword>
<feature type="domain" description="AMP-dependent ligase C-terminal" evidence="11">
    <location>
        <begin position="333"/>
        <end position="429"/>
    </location>
</feature>
<dbReference type="PIRSF" id="PIRSF006444">
    <property type="entry name" value="PaaK"/>
    <property type="match status" value="1"/>
</dbReference>
<dbReference type="InterPro" id="IPR011880">
    <property type="entry name" value="PA_CoA_ligase"/>
</dbReference>
<dbReference type="GO" id="GO:0047475">
    <property type="term" value="F:phenylacetate-CoA ligase activity"/>
    <property type="evidence" value="ECO:0007669"/>
    <property type="project" value="UniProtKB-EC"/>
</dbReference>
<evidence type="ECO:0000313" key="13">
    <source>
        <dbReference type="Proteomes" id="UP000293296"/>
    </source>
</evidence>
<dbReference type="OrthoDB" id="5484550at2"/>
<dbReference type="PANTHER" id="PTHR43845">
    <property type="entry name" value="BLR5969 PROTEIN"/>
    <property type="match status" value="1"/>
</dbReference>
<reference evidence="12 13" key="1">
    <citation type="submission" date="2018-02" db="EMBL/GenBank/DDBJ databases">
        <title>Genome sequence of Desulfovibrio carbinolicus DSM 3852.</title>
        <authorList>
            <person name="Wilbanks E."/>
            <person name="Skennerton C.T."/>
            <person name="Orphan V.J."/>
        </authorList>
    </citation>
    <scope>NUCLEOTIDE SEQUENCE [LARGE SCALE GENOMIC DNA]</scope>
    <source>
        <strain evidence="12 13">DSM 3852</strain>
    </source>
</reference>
<keyword evidence="2 9" id="KW-0436">Ligase</keyword>
<dbReference type="InterPro" id="IPR000873">
    <property type="entry name" value="AMP-dep_synth/lig_dom"/>
</dbReference>
<name>A0A4P6HLI3_9BACT</name>
<dbReference type="InterPro" id="IPR042099">
    <property type="entry name" value="ANL_N_sf"/>
</dbReference>
<comment type="similarity">
    <text evidence="5 9">Belongs to the phenylacetyl-CoA ligase family.</text>
</comment>
<dbReference type="AlphaFoldDB" id="A0A4P6HLI3"/>
<evidence type="ECO:0000313" key="12">
    <source>
        <dbReference type="EMBL" id="QAZ68001.1"/>
    </source>
</evidence>
<dbReference type="GO" id="GO:0010124">
    <property type="term" value="P:phenylacetate catabolic process"/>
    <property type="evidence" value="ECO:0007669"/>
    <property type="project" value="UniProtKB-UniRule"/>
</dbReference>
<dbReference type="GO" id="GO:0000166">
    <property type="term" value="F:nucleotide binding"/>
    <property type="evidence" value="ECO:0007669"/>
    <property type="project" value="UniProtKB-KW"/>
</dbReference>
<dbReference type="CDD" id="cd05913">
    <property type="entry name" value="PaaK"/>
    <property type="match status" value="1"/>
</dbReference>
<feature type="domain" description="AMP-dependent synthetase/ligase" evidence="10">
    <location>
        <begin position="83"/>
        <end position="283"/>
    </location>
</feature>
<dbReference type="SUPFAM" id="SSF56801">
    <property type="entry name" value="Acetyl-CoA synthetase-like"/>
    <property type="match status" value="1"/>
</dbReference>
<dbReference type="RefSeq" id="WP_129353089.1">
    <property type="nucleotide sequence ID" value="NZ_CP026538.1"/>
</dbReference>
<protein>
    <recommendedName>
        <fullName evidence="7 9">Phenylacetate-coenzyme A ligase</fullName>
        <ecNumber evidence="6 9">6.2.1.30</ecNumber>
    </recommendedName>
    <alternativeName>
        <fullName evidence="8 9">Phenylacetyl-CoA ligase</fullName>
    </alternativeName>
</protein>
<evidence type="ECO:0000256" key="7">
    <source>
        <dbReference type="ARBA" id="ARBA00068695"/>
    </source>
</evidence>
<sequence>MDCYDAAEALSRPEIAQLQIGRLRRSLAQAAQSPFYARRFAEVGFDPESVHSLDDVGRIPFTTKQDLRDSYPDAMLALPHSEMVRMHASSGTTGTPTVIYHTQKDLDWWASLMARCMYMVGLRRTDVFQNMSGYGLFTGGLGIHYGAEKLGCLTIPAGAGNSHRQIKLLTDFKVTGIHIIPSYALYLHSIFAEIGVDPRDLPLRVALVGAEPYTEEARGRLQELYGIKAYNSYGLSEMNGPGVAFECQEQNGMHVWEDAYLAEIVDPATGEPVAEGELGELVMTTLGREGMPVIRYRTRDMTRFLPGQCPCGRAHRRIDRLHGRCDDMLIIKGVNIFPMQIERVLMAMPEVGQDYQIVLERDGYIDNIRVRVEIRDEFFVEDMRQLGALQKRIAARLRDEILVTPKVELVERNSLPKTEGKASRVVDKRESGA</sequence>
<comment type="function">
    <text evidence="9">Catalyzes the activation of phenylacetic acid (PA) to phenylacetyl-CoA (PA-CoA).</text>
</comment>
<dbReference type="UniPathway" id="UPA00930"/>
<gene>
    <name evidence="12" type="ORF">C3Y92_12505</name>
</gene>
<organism evidence="12 13">
    <name type="scientific">Solidesulfovibrio carbinolicus</name>
    <dbReference type="NCBI Taxonomy" id="296842"/>
    <lineage>
        <taxon>Bacteria</taxon>
        <taxon>Pseudomonadati</taxon>
        <taxon>Thermodesulfobacteriota</taxon>
        <taxon>Desulfovibrionia</taxon>
        <taxon>Desulfovibrionales</taxon>
        <taxon>Desulfovibrionaceae</taxon>
        <taxon>Solidesulfovibrio</taxon>
    </lineage>
</organism>
<dbReference type="Pfam" id="PF14535">
    <property type="entry name" value="AMP-binding_C_2"/>
    <property type="match status" value="1"/>
</dbReference>
<comment type="subunit">
    <text evidence="1">Monomer.</text>
</comment>
<evidence type="ECO:0000259" key="10">
    <source>
        <dbReference type="Pfam" id="PF00501"/>
    </source>
</evidence>
<dbReference type="InterPro" id="IPR028154">
    <property type="entry name" value="AMP-dep_Lig_C"/>
</dbReference>
<comment type="catalytic activity">
    <reaction evidence="9">
        <text>2-phenylacetate + ATP + CoA = phenylacetyl-CoA + AMP + diphosphate</text>
        <dbReference type="Rhea" id="RHEA:20956"/>
        <dbReference type="ChEBI" id="CHEBI:18401"/>
        <dbReference type="ChEBI" id="CHEBI:30616"/>
        <dbReference type="ChEBI" id="CHEBI:33019"/>
        <dbReference type="ChEBI" id="CHEBI:57287"/>
        <dbReference type="ChEBI" id="CHEBI:57390"/>
        <dbReference type="ChEBI" id="CHEBI:456215"/>
        <dbReference type="EC" id="6.2.1.30"/>
    </reaction>
</comment>
<evidence type="ECO:0000256" key="1">
    <source>
        <dbReference type="ARBA" id="ARBA00011245"/>
    </source>
</evidence>
<dbReference type="InterPro" id="IPR045851">
    <property type="entry name" value="AMP-bd_C_sf"/>
</dbReference>
<dbReference type="EMBL" id="CP026538">
    <property type="protein sequence ID" value="QAZ68001.1"/>
    <property type="molecule type" value="Genomic_DNA"/>
</dbReference>
<evidence type="ECO:0000256" key="2">
    <source>
        <dbReference type="ARBA" id="ARBA00022598"/>
    </source>
</evidence>
<accession>A0A4P6HLI3</accession>
<evidence type="ECO:0000256" key="8">
    <source>
        <dbReference type="ARBA" id="ARBA00075111"/>
    </source>
</evidence>
<dbReference type="Gene3D" id="3.40.50.12780">
    <property type="entry name" value="N-terminal domain of ligase-like"/>
    <property type="match status" value="1"/>
</dbReference>
<dbReference type="FunFam" id="3.40.50.12780:FF:000016">
    <property type="entry name" value="Phenylacetate-coenzyme A ligase"/>
    <property type="match status" value="1"/>
</dbReference>